<dbReference type="PANTHER" id="PTHR28538">
    <property type="entry name" value="INTEGRAL INNER NUCLEAR MEMBRANE PROTEIN IMA1"/>
    <property type="match status" value="1"/>
</dbReference>
<evidence type="ECO:0000313" key="10">
    <source>
        <dbReference type="Proteomes" id="UP000054549"/>
    </source>
</evidence>
<feature type="region of interest" description="Disordered" evidence="6">
    <location>
        <begin position="388"/>
        <end position="414"/>
    </location>
</feature>
<keyword evidence="2 7" id="KW-0812">Transmembrane</keyword>
<comment type="subcellular location">
    <subcellularLocation>
        <location evidence="1">Nucleus inner membrane</location>
        <topology evidence="1">Multi-pass membrane protein</topology>
    </subcellularLocation>
</comment>
<proteinExistence type="predicted"/>
<feature type="region of interest" description="Disordered" evidence="6">
    <location>
        <begin position="426"/>
        <end position="445"/>
    </location>
</feature>
<reference evidence="9 10" key="1">
    <citation type="submission" date="2014-04" db="EMBL/GenBank/DDBJ databases">
        <title>Evolutionary Origins and Diversification of the Mycorrhizal Mutualists.</title>
        <authorList>
            <consortium name="DOE Joint Genome Institute"/>
            <consortium name="Mycorrhizal Genomics Consortium"/>
            <person name="Kohler A."/>
            <person name="Kuo A."/>
            <person name="Nagy L.G."/>
            <person name="Floudas D."/>
            <person name="Copeland A."/>
            <person name="Barry K.W."/>
            <person name="Cichocki N."/>
            <person name="Veneault-Fourrey C."/>
            <person name="LaButti K."/>
            <person name="Lindquist E.A."/>
            <person name="Lipzen A."/>
            <person name="Lundell T."/>
            <person name="Morin E."/>
            <person name="Murat C."/>
            <person name="Riley R."/>
            <person name="Ohm R."/>
            <person name="Sun H."/>
            <person name="Tunlid A."/>
            <person name="Henrissat B."/>
            <person name="Grigoriev I.V."/>
            <person name="Hibbett D.S."/>
            <person name="Martin F."/>
        </authorList>
    </citation>
    <scope>NUCLEOTIDE SEQUENCE [LARGE SCALE GENOMIC DNA]</scope>
    <source>
        <strain evidence="9 10">Koide BX008</strain>
    </source>
</reference>
<evidence type="ECO:0000256" key="6">
    <source>
        <dbReference type="SAM" id="MobiDB-lite"/>
    </source>
</evidence>
<keyword evidence="3 7" id="KW-1133">Transmembrane helix</keyword>
<dbReference type="GO" id="GO:0044732">
    <property type="term" value="C:mitotic spindle pole body"/>
    <property type="evidence" value="ECO:0007669"/>
    <property type="project" value="TreeGrafter"/>
</dbReference>
<dbReference type="AlphaFoldDB" id="A0A0C2XRB1"/>
<evidence type="ECO:0000259" key="8">
    <source>
        <dbReference type="Pfam" id="PF09779"/>
    </source>
</evidence>
<dbReference type="Proteomes" id="UP000054549">
    <property type="component" value="Unassembled WGS sequence"/>
</dbReference>
<dbReference type="GO" id="GO:0071765">
    <property type="term" value="P:nuclear inner membrane organization"/>
    <property type="evidence" value="ECO:0007669"/>
    <property type="project" value="InterPro"/>
</dbReference>
<keyword evidence="10" id="KW-1185">Reference proteome</keyword>
<evidence type="ECO:0000313" key="9">
    <source>
        <dbReference type="EMBL" id="KIL71778.1"/>
    </source>
</evidence>
<feature type="transmembrane region" description="Helical" evidence="7">
    <location>
        <begin position="193"/>
        <end position="213"/>
    </location>
</feature>
<dbReference type="InterPro" id="IPR018617">
    <property type="entry name" value="Ima1_N"/>
</dbReference>
<gene>
    <name evidence="9" type="ORF">M378DRAFT_244408</name>
</gene>
<name>A0A0C2XRB1_AMAMK</name>
<sequence>MSTLFRRHSNLRCFFCHSTGLLNQDPRNFKCQACGCLNRYDRNGEIISDEPAMHDEALNSISFAKRASPSKDRLPTAYGKGPFCHTCQTNQMLLVNLLSSYLPSPDNADYRRRLDKLPEYTESLHARYPPVCDSCLPAVEEEIRNKDHMARTKALGGWLKESKGKDTRRRVSGTSKDRDHLTMEILAWRVRGVLWAISLIAANLGYAAALLQYPAPKIVSLLQPILPVFVIVSLLWTVWNPTYAAYRKAQIQGRDVRVKGKRGYNLLQMTTWCLRLTTSIILSIEYHRPSSDILTSHSKRTRQYFFSCLILETIVFVASFFTLRLQHPPPIRLINSKSHVSAISRCSTPIDGLHSRATTPGAPLLSNGMLEPDLTTLSLSSKPIINPPKPVFGHPSLPSGPSVPSAQQVEEGADEMDWAPTDPVAYAASQKGKQKSQVTTDDGSWMRPQRFFAPEQPTGLESLFEKTRLTDDTPSSASDYWSLVRNKVLSHLQLWWRMYLVLCIPLFLGVGYRWWLSRKAALVQ</sequence>
<evidence type="ECO:0000256" key="1">
    <source>
        <dbReference type="ARBA" id="ARBA00004473"/>
    </source>
</evidence>
<dbReference type="OrthoDB" id="5966927at2759"/>
<evidence type="ECO:0000256" key="2">
    <source>
        <dbReference type="ARBA" id="ARBA00022692"/>
    </source>
</evidence>
<feature type="transmembrane region" description="Helical" evidence="7">
    <location>
        <begin position="304"/>
        <end position="323"/>
    </location>
</feature>
<feature type="transmembrane region" description="Helical" evidence="7">
    <location>
        <begin position="225"/>
        <end position="246"/>
    </location>
</feature>
<dbReference type="GO" id="GO:0034992">
    <property type="term" value="C:microtubule organizing center attachment site"/>
    <property type="evidence" value="ECO:0007669"/>
    <property type="project" value="TreeGrafter"/>
</dbReference>
<dbReference type="EMBL" id="KN818222">
    <property type="protein sequence ID" value="KIL71778.1"/>
    <property type="molecule type" value="Genomic_DNA"/>
</dbReference>
<dbReference type="InterPro" id="IPR042321">
    <property type="entry name" value="Ima1"/>
</dbReference>
<dbReference type="PANTHER" id="PTHR28538:SF1">
    <property type="entry name" value="INTEGRAL INNER NUCLEAR MEMBRANE PROTEIN IMA1"/>
    <property type="match status" value="1"/>
</dbReference>
<organism evidence="9 10">
    <name type="scientific">Amanita muscaria (strain Koide BX008)</name>
    <dbReference type="NCBI Taxonomy" id="946122"/>
    <lineage>
        <taxon>Eukaryota</taxon>
        <taxon>Fungi</taxon>
        <taxon>Dikarya</taxon>
        <taxon>Basidiomycota</taxon>
        <taxon>Agaricomycotina</taxon>
        <taxon>Agaricomycetes</taxon>
        <taxon>Agaricomycetidae</taxon>
        <taxon>Agaricales</taxon>
        <taxon>Pluteineae</taxon>
        <taxon>Amanitaceae</taxon>
        <taxon>Amanita</taxon>
    </lineage>
</organism>
<dbReference type="STRING" id="946122.A0A0C2XRB1"/>
<dbReference type="Pfam" id="PF09779">
    <property type="entry name" value="Ima1_N"/>
    <property type="match status" value="1"/>
</dbReference>
<keyword evidence="4 7" id="KW-0472">Membrane</keyword>
<dbReference type="GO" id="GO:0034506">
    <property type="term" value="C:chromosome, centromeric core domain"/>
    <property type="evidence" value="ECO:0007669"/>
    <property type="project" value="TreeGrafter"/>
</dbReference>
<evidence type="ECO:0000256" key="3">
    <source>
        <dbReference type="ARBA" id="ARBA00022989"/>
    </source>
</evidence>
<dbReference type="GO" id="GO:0005637">
    <property type="term" value="C:nuclear inner membrane"/>
    <property type="evidence" value="ECO:0007669"/>
    <property type="project" value="UniProtKB-SubCell"/>
</dbReference>
<evidence type="ECO:0000256" key="7">
    <source>
        <dbReference type="SAM" id="Phobius"/>
    </source>
</evidence>
<feature type="domain" description="Ima1 N-terminal" evidence="8">
    <location>
        <begin position="11"/>
        <end position="139"/>
    </location>
</feature>
<evidence type="ECO:0000256" key="5">
    <source>
        <dbReference type="ARBA" id="ARBA00023242"/>
    </source>
</evidence>
<dbReference type="HOGENOM" id="CLU_036826_0_0_1"/>
<accession>A0A0C2XRB1</accession>
<dbReference type="InParanoid" id="A0A0C2XRB1"/>
<evidence type="ECO:0000256" key="4">
    <source>
        <dbReference type="ARBA" id="ARBA00023136"/>
    </source>
</evidence>
<protein>
    <recommendedName>
        <fullName evidence="8">Ima1 N-terminal domain-containing protein</fullName>
    </recommendedName>
</protein>
<keyword evidence="5" id="KW-0539">Nucleus</keyword>
<feature type="transmembrane region" description="Helical" evidence="7">
    <location>
        <begin position="494"/>
        <end position="515"/>
    </location>
</feature>